<dbReference type="EMBL" id="JAQQAL010000011">
    <property type="protein sequence ID" value="MDC7226140.1"/>
    <property type="molecule type" value="Genomic_DNA"/>
</dbReference>
<dbReference type="Pfam" id="PF01758">
    <property type="entry name" value="SBF"/>
    <property type="match status" value="1"/>
</dbReference>
<evidence type="ECO:0000313" key="7">
    <source>
        <dbReference type="Proteomes" id="UP001221217"/>
    </source>
</evidence>
<feature type="transmembrane region" description="Helical" evidence="5">
    <location>
        <begin position="63"/>
        <end position="82"/>
    </location>
</feature>
<evidence type="ECO:0000256" key="5">
    <source>
        <dbReference type="SAM" id="Phobius"/>
    </source>
</evidence>
<sequence>MKWHSFIQKYFGLFFAAGMALGFIFPGRFISVADRTMLILGTVMTLTFISIDLQAVAANLKKFHNIGAVVIISKVVLPFLIYRLSLPLGQDISIGVLLLCLTPFAGVSPTLTQIVGGDTEFIMLSQVVLTLLAPFYMPFLMMLYAGAAVEIDPFAMMKSLLFLIIVPFTLSLVLKPLLRRLIERTRGYFGAVNILLISLLLTGLLALAADDIKANPAVALPMTGIVFILGIIMVLTGWFCFFFLDRSKRIGLAVGNVYMNIGLTAVVAAGFFSSEVIMFVMLYELPANLLPALIGRIRFFNPEPSR</sequence>
<evidence type="ECO:0000256" key="3">
    <source>
        <dbReference type="ARBA" id="ARBA00022989"/>
    </source>
</evidence>
<dbReference type="GO" id="GO:0016020">
    <property type="term" value="C:membrane"/>
    <property type="evidence" value="ECO:0007669"/>
    <property type="project" value="UniProtKB-SubCell"/>
</dbReference>
<accession>A0AAJ1IEX2</accession>
<organism evidence="6 7">
    <name type="scientific">Candidatus Thalassospirochaeta sargassi</name>
    <dbReference type="NCBI Taxonomy" id="3119039"/>
    <lineage>
        <taxon>Bacteria</taxon>
        <taxon>Pseudomonadati</taxon>
        <taxon>Spirochaetota</taxon>
        <taxon>Spirochaetia</taxon>
        <taxon>Spirochaetales</taxon>
        <taxon>Spirochaetaceae</taxon>
        <taxon>Candidatus Thalassospirochaeta</taxon>
    </lineage>
</organism>
<proteinExistence type="predicted"/>
<comment type="subcellular location">
    <subcellularLocation>
        <location evidence="1">Membrane</location>
        <topology evidence="1">Multi-pass membrane protein</topology>
    </subcellularLocation>
</comment>
<evidence type="ECO:0000256" key="4">
    <source>
        <dbReference type="ARBA" id="ARBA00023136"/>
    </source>
</evidence>
<dbReference type="Proteomes" id="UP001221217">
    <property type="component" value="Unassembled WGS sequence"/>
</dbReference>
<keyword evidence="2 5" id="KW-0812">Transmembrane</keyword>
<dbReference type="AlphaFoldDB" id="A0AAJ1IEX2"/>
<evidence type="ECO:0000313" key="6">
    <source>
        <dbReference type="EMBL" id="MDC7226140.1"/>
    </source>
</evidence>
<reference evidence="6 7" key="1">
    <citation type="submission" date="2022-12" db="EMBL/GenBank/DDBJ databases">
        <title>Metagenome assembled genome from gulf of manar.</title>
        <authorList>
            <person name="Kohli P."/>
            <person name="Pk S."/>
            <person name="Venkata Ramana C."/>
            <person name="Sasikala C."/>
        </authorList>
    </citation>
    <scope>NUCLEOTIDE SEQUENCE [LARGE SCALE GENOMIC DNA]</scope>
    <source>
        <strain evidence="6">JB008</strain>
    </source>
</reference>
<keyword evidence="4 5" id="KW-0472">Membrane</keyword>
<dbReference type="Gene3D" id="1.20.1530.20">
    <property type="match status" value="1"/>
</dbReference>
<feature type="transmembrane region" description="Helical" evidence="5">
    <location>
        <begin position="94"/>
        <end position="115"/>
    </location>
</feature>
<protein>
    <submittedName>
        <fullName evidence="6">Bile acid:sodium symporter</fullName>
    </submittedName>
</protein>
<keyword evidence="3 5" id="KW-1133">Transmembrane helix</keyword>
<name>A0AAJ1IEX2_9SPIO</name>
<feature type="transmembrane region" description="Helical" evidence="5">
    <location>
        <begin position="256"/>
        <end position="283"/>
    </location>
</feature>
<gene>
    <name evidence="6" type="ORF">PQJ61_05205</name>
</gene>
<feature type="transmembrane region" description="Helical" evidence="5">
    <location>
        <begin position="127"/>
        <end position="147"/>
    </location>
</feature>
<feature type="transmembrane region" description="Helical" evidence="5">
    <location>
        <begin position="221"/>
        <end position="244"/>
    </location>
</feature>
<feature type="transmembrane region" description="Helical" evidence="5">
    <location>
        <begin position="159"/>
        <end position="178"/>
    </location>
</feature>
<comment type="caution">
    <text evidence="6">The sequence shown here is derived from an EMBL/GenBank/DDBJ whole genome shotgun (WGS) entry which is preliminary data.</text>
</comment>
<feature type="transmembrane region" description="Helical" evidence="5">
    <location>
        <begin position="190"/>
        <end position="209"/>
    </location>
</feature>
<evidence type="ECO:0000256" key="2">
    <source>
        <dbReference type="ARBA" id="ARBA00022692"/>
    </source>
</evidence>
<evidence type="ECO:0000256" key="1">
    <source>
        <dbReference type="ARBA" id="ARBA00004141"/>
    </source>
</evidence>
<dbReference type="InterPro" id="IPR002657">
    <property type="entry name" value="BilAc:Na_symport/Acr3"/>
</dbReference>
<feature type="transmembrane region" description="Helical" evidence="5">
    <location>
        <begin position="12"/>
        <end position="31"/>
    </location>
</feature>
<dbReference type="InterPro" id="IPR038770">
    <property type="entry name" value="Na+/solute_symporter_sf"/>
</dbReference>